<reference evidence="1 2" key="1">
    <citation type="submission" date="2024-03" db="EMBL/GenBank/DDBJ databases">
        <title>Aquirufa genome sequencing.</title>
        <authorList>
            <person name="Pitt A."/>
            <person name="Hahn M.W."/>
        </authorList>
    </citation>
    <scope>NUCLEOTIDE SEQUENCE [LARGE SCALE GENOMIC DNA]</scope>
    <source>
        <strain evidence="1 2">KTFRIE-69F</strain>
    </source>
</reference>
<organism evidence="1 2">
    <name type="scientific">Aquirufa originis</name>
    <dbReference type="NCBI Taxonomy" id="3096514"/>
    <lineage>
        <taxon>Bacteria</taxon>
        <taxon>Pseudomonadati</taxon>
        <taxon>Bacteroidota</taxon>
        <taxon>Cytophagia</taxon>
        <taxon>Cytophagales</taxon>
        <taxon>Flectobacillaceae</taxon>
        <taxon>Aquirufa</taxon>
    </lineage>
</organism>
<gene>
    <name evidence="1" type="ORF">SKC35_06425</name>
</gene>
<comment type="caution">
    <text evidence="1">The sequence shown here is derived from an EMBL/GenBank/DDBJ whole genome shotgun (WGS) entry which is preliminary data.</text>
</comment>
<evidence type="ECO:0000313" key="2">
    <source>
        <dbReference type="Proteomes" id="UP001598112"/>
    </source>
</evidence>
<evidence type="ECO:0008006" key="3">
    <source>
        <dbReference type="Google" id="ProtNLM"/>
    </source>
</evidence>
<dbReference type="EMBL" id="JBBKXY010000002">
    <property type="protein sequence ID" value="MFD3293315.1"/>
    <property type="molecule type" value="Genomic_DNA"/>
</dbReference>
<protein>
    <recommendedName>
        <fullName evidence="3">TonB C-terminal domain-containing protein</fullName>
    </recommendedName>
</protein>
<accession>A0ABW6D5J4</accession>
<evidence type="ECO:0000313" key="1">
    <source>
        <dbReference type="EMBL" id="MFD3293315.1"/>
    </source>
</evidence>
<sequence length="169" mass="19918">MKYTFITFMLLFATICQAQKSKLNYKKIYEHVESEKLRSFLTKGLIIDSTIKLQSAWVVIKVEKTGKVTNLHLAGELEDKFKKILEANVHDAKAPWLKKNRNKYLWYILPVLFGQIQPNYRPKELELAILTQEHNFNALRDFMMKYPGHVVLIRAYKSLTNKTMEESFM</sequence>
<dbReference type="Proteomes" id="UP001598112">
    <property type="component" value="Unassembled WGS sequence"/>
</dbReference>
<dbReference type="RefSeq" id="WP_377978572.1">
    <property type="nucleotide sequence ID" value="NZ_JBBKXY010000002.1"/>
</dbReference>
<proteinExistence type="predicted"/>
<keyword evidence="2" id="KW-1185">Reference proteome</keyword>
<name>A0ABW6D5J4_9BACT</name>